<name>A0A1A9VUF0_GLOAU</name>
<accession>A0A1A9VUF0</accession>
<reference evidence="1" key="1">
    <citation type="submission" date="2020-05" db="UniProtKB">
        <authorList>
            <consortium name="EnsemblMetazoa"/>
        </authorList>
    </citation>
    <scope>IDENTIFICATION</scope>
    <source>
        <strain evidence="1">TTRI</strain>
    </source>
</reference>
<dbReference type="VEuPathDB" id="VectorBase:GAUT047995"/>
<evidence type="ECO:0000313" key="1">
    <source>
        <dbReference type="EnsemblMetazoa" id="GAUT047995-PA"/>
    </source>
</evidence>
<dbReference type="EnsemblMetazoa" id="GAUT047995-RA">
    <property type="protein sequence ID" value="GAUT047995-PA"/>
    <property type="gene ID" value="GAUT047995"/>
</dbReference>
<protein>
    <submittedName>
        <fullName evidence="1">Uncharacterized protein</fullName>
    </submittedName>
</protein>
<keyword evidence="2" id="KW-1185">Reference proteome</keyword>
<organism evidence="1 2">
    <name type="scientific">Glossina austeni</name>
    <name type="common">Savannah tsetse fly</name>
    <dbReference type="NCBI Taxonomy" id="7395"/>
    <lineage>
        <taxon>Eukaryota</taxon>
        <taxon>Metazoa</taxon>
        <taxon>Ecdysozoa</taxon>
        <taxon>Arthropoda</taxon>
        <taxon>Hexapoda</taxon>
        <taxon>Insecta</taxon>
        <taxon>Pterygota</taxon>
        <taxon>Neoptera</taxon>
        <taxon>Endopterygota</taxon>
        <taxon>Diptera</taxon>
        <taxon>Brachycera</taxon>
        <taxon>Muscomorpha</taxon>
        <taxon>Hippoboscoidea</taxon>
        <taxon>Glossinidae</taxon>
        <taxon>Glossina</taxon>
    </lineage>
</organism>
<proteinExistence type="predicted"/>
<sequence>MSSTAKKRNIRDSSGKPNIDYSLNWPKKLFNLSYPPSQIYNNRNYYYLLAAKKAPLVAGPPAVLPAANTPPTTLALGSPIALLNRAFTSRPPFGN</sequence>
<evidence type="ECO:0000313" key="2">
    <source>
        <dbReference type="Proteomes" id="UP000078200"/>
    </source>
</evidence>
<dbReference type="Proteomes" id="UP000078200">
    <property type="component" value="Unassembled WGS sequence"/>
</dbReference>
<dbReference type="AlphaFoldDB" id="A0A1A9VUF0"/>